<dbReference type="EMBL" id="KN824921">
    <property type="protein sequence ID" value="KIK97772.1"/>
    <property type="molecule type" value="Genomic_DNA"/>
</dbReference>
<dbReference type="HOGENOM" id="CLU_3033087_0_0_1"/>
<evidence type="ECO:0000313" key="2">
    <source>
        <dbReference type="Proteomes" id="UP000054538"/>
    </source>
</evidence>
<protein>
    <submittedName>
        <fullName evidence="1">Uncharacterized protein</fullName>
    </submittedName>
</protein>
<dbReference type="AlphaFoldDB" id="A0A0D0DHL8"/>
<reference evidence="1 2" key="1">
    <citation type="submission" date="2014-04" db="EMBL/GenBank/DDBJ databases">
        <authorList>
            <consortium name="DOE Joint Genome Institute"/>
            <person name="Kuo A."/>
            <person name="Kohler A."/>
            <person name="Jargeat P."/>
            <person name="Nagy L.G."/>
            <person name="Floudas D."/>
            <person name="Copeland A."/>
            <person name="Barry K.W."/>
            <person name="Cichocki N."/>
            <person name="Veneault-Fourrey C."/>
            <person name="LaButti K."/>
            <person name="Lindquist E.A."/>
            <person name="Lipzen A."/>
            <person name="Lundell T."/>
            <person name="Morin E."/>
            <person name="Murat C."/>
            <person name="Sun H."/>
            <person name="Tunlid A."/>
            <person name="Henrissat B."/>
            <person name="Grigoriev I.V."/>
            <person name="Hibbett D.S."/>
            <person name="Martin F."/>
            <person name="Nordberg H.P."/>
            <person name="Cantor M.N."/>
            <person name="Hua S.X."/>
        </authorList>
    </citation>
    <scope>NUCLEOTIDE SEQUENCE [LARGE SCALE GENOMIC DNA]</scope>
    <source>
        <strain evidence="1 2">Ve08.2h10</strain>
    </source>
</reference>
<keyword evidence="2" id="KW-1185">Reference proteome</keyword>
<dbReference type="Proteomes" id="UP000054538">
    <property type="component" value="Unassembled WGS sequence"/>
</dbReference>
<dbReference type="InParanoid" id="A0A0D0DHL8"/>
<reference evidence="2" key="2">
    <citation type="submission" date="2015-01" db="EMBL/GenBank/DDBJ databases">
        <title>Evolutionary Origins and Diversification of the Mycorrhizal Mutualists.</title>
        <authorList>
            <consortium name="DOE Joint Genome Institute"/>
            <consortium name="Mycorrhizal Genomics Consortium"/>
            <person name="Kohler A."/>
            <person name="Kuo A."/>
            <person name="Nagy L.G."/>
            <person name="Floudas D."/>
            <person name="Copeland A."/>
            <person name="Barry K.W."/>
            <person name="Cichocki N."/>
            <person name="Veneault-Fourrey C."/>
            <person name="LaButti K."/>
            <person name="Lindquist E.A."/>
            <person name="Lipzen A."/>
            <person name="Lundell T."/>
            <person name="Morin E."/>
            <person name="Murat C."/>
            <person name="Riley R."/>
            <person name="Ohm R."/>
            <person name="Sun H."/>
            <person name="Tunlid A."/>
            <person name="Henrissat B."/>
            <person name="Grigoriev I.V."/>
            <person name="Hibbett D.S."/>
            <person name="Martin F."/>
        </authorList>
    </citation>
    <scope>NUCLEOTIDE SEQUENCE [LARGE SCALE GENOMIC DNA]</scope>
    <source>
        <strain evidence="2">Ve08.2h10</strain>
    </source>
</reference>
<proteinExistence type="predicted"/>
<organism evidence="1 2">
    <name type="scientific">Paxillus rubicundulus Ve08.2h10</name>
    <dbReference type="NCBI Taxonomy" id="930991"/>
    <lineage>
        <taxon>Eukaryota</taxon>
        <taxon>Fungi</taxon>
        <taxon>Dikarya</taxon>
        <taxon>Basidiomycota</taxon>
        <taxon>Agaricomycotina</taxon>
        <taxon>Agaricomycetes</taxon>
        <taxon>Agaricomycetidae</taxon>
        <taxon>Boletales</taxon>
        <taxon>Paxilineae</taxon>
        <taxon>Paxillaceae</taxon>
        <taxon>Paxillus</taxon>
    </lineage>
</organism>
<evidence type="ECO:0000313" key="1">
    <source>
        <dbReference type="EMBL" id="KIK97772.1"/>
    </source>
</evidence>
<gene>
    <name evidence="1" type="ORF">PAXRUDRAFT_824594</name>
</gene>
<sequence>MTSQSVGPHFGVLQLATCTRTYDRLTMEFRQKRKVAKGRVSGSCVKVHRIHRIDA</sequence>
<accession>A0A0D0DHL8</accession>
<name>A0A0D0DHL8_9AGAM</name>